<gene>
    <name evidence="2" type="ORF">GJ744_012353</name>
</gene>
<feature type="region of interest" description="Disordered" evidence="1">
    <location>
        <begin position="1"/>
        <end position="159"/>
    </location>
</feature>
<dbReference type="Proteomes" id="UP000606974">
    <property type="component" value="Unassembled WGS sequence"/>
</dbReference>
<feature type="compositionally biased region" description="Polar residues" evidence="1">
    <location>
        <begin position="291"/>
        <end position="307"/>
    </location>
</feature>
<dbReference type="OrthoDB" id="10336455at2759"/>
<comment type="caution">
    <text evidence="2">The sequence shown here is derived from an EMBL/GenBank/DDBJ whole genome shotgun (WGS) entry which is preliminary data.</text>
</comment>
<evidence type="ECO:0000313" key="3">
    <source>
        <dbReference type="Proteomes" id="UP000606974"/>
    </source>
</evidence>
<keyword evidence="3" id="KW-1185">Reference proteome</keyword>
<sequence>MGLRDRIQSAITGLPAAAESGYRRRPQDGHPAEVSRPGQRRASSATSTGNPRFRASRLAIEGDSSPSAQSRFRPGQPAIQENSAHTSSSTSSLQQNGTTVPSANLASTRPPPRTTASTPVLPLTRISRSYGNNDKQESFPPNPARRLALEGSGRTPDRCSTAASRIANRANLAVKPKARESDEGDQLAPLSEREIIDVSDGTSLPRAGESAQRQIRDGSQQTLAQQATRTTMPPSPASILQQKPPLTRTASSGRTGNQNPASTSTNPARLGAPQPVSQPPGRNQPPERMRTGSSGPLSTTQTLNGDTGQPPALYLGAFDMADADQPAQQRTPPTRGGPTQRGTSSRSSDLGQRHSSSRTSTPTRHTMVLGHGAWMPCRYGTFNSTDRPWYDSYYGTWGYHYPFAGPPCYQTRYMFPNLQTTFTEVSTDYFEHESPATPDLDTIGGSEVINRYYNGWRDAYTEALSGSYDGISAADRARILVNRDGLRSRQDEAIRRLRGGDPAVVRETLDQVRLDRQMAVEMPLAQVRWATPWIKEVWVEEHGEIPG</sequence>
<dbReference type="AlphaFoldDB" id="A0A8H7E463"/>
<feature type="compositionally biased region" description="Polar residues" evidence="1">
    <location>
        <begin position="248"/>
        <end position="267"/>
    </location>
</feature>
<feature type="compositionally biased region" description="Polar residues" evidence="1">
    <location>
        <begin position="93"/>
        <end position="105"/>
    </location>
</feature>
<feature type="region of interest" description="Disordered" evidence="1">
    <location>
        <begin position="173"/>
        <end position="367"/>
    </location>
</feature>
<dbReference type="EMBL" id="JAACFV010000096">
    <property type="protein sequence ID" value="KAF7506006.1"/>
    <property type="molecule type" value="Genomic_DNA"/>
</dbReference>
<name>A0A8H7E463_9EURO</name>
<protein>
    <submittedName>
        <fullName evidence="2">Uncharacterized protein</fullName>
    </submittedName>
</protein>
<feature type="compositionally biased region" description="Polar residues" evidence="1">
    <location>
        <begin position="41"/>
        <end position="50"/>
    </location>
</feature>
<reference evidence="2" key="1">
    <citation type="submission" date="2020-02" db="EMBL/GenBank/DDBJ databases">
        <authorList>
            <person name="Palmer J.M."/>
        </authorList>
    </citation>
    <scope>NUCLEOTIDE SEQUENCE</scope>
    <source>
        <strain evidence="2">EPUS1.4</strain>
        <tissue evidence="2">Thallus</tissue>
    </source>
</reference>
<evidence type="ECO:0000256" key="1">
    <source>
        <dbReference type="SAM" id="MobiDB-lite"/>
    </source>
</evidence>
<feature type="compositionally biased region" description="Low complexity" evidence="1">
    <location>
        <begin position="220"/>
        <end position="231"/>
    </location>
</feature>
<feature type="compositionally biased region" description="Low complexity" evidence="1">
    <location>
        <begin position="353"/>
        <end position="366"/>
    </location>
</feature>
<accession>A0A8H7E463</accession>
<organism evidence="2 3">
    <name type="scientific">Endocarpon pusillum</name>
    <dbReference type="NCBI Taxonomy" id="364733"/>
    <lineage>
        <taxon>Eukaryota</taxon>
        <taxon>Fungi</taxon>
        <taxon>Dikarya</taxon>
        <taxon>Ascomycota</taxon>
        <taxon>Pezizomycotina</taxon>
        <taxon>Eurotiomycetes</taxon>
        <taxon>Chaetothyriomycetidae</taxon>
        <taxon>Verrucariales</taxon>
        <taxon>Verrucariaceae</taxon>
        <taxon>Endocarpon</taxon>
    </lineage>
</organism>
<evidence type="ECO:0000313" key="2">
    <source>
        <dbReference type="EMBL" id="KAF7506006.1"/>
    </source>
</evidence>
<proteinExistence type="predicted"/>
<feature type="compositionally biased region" description="Polar residues" evidence="1">
    <location>
        <begin position="340"/>
        <end position="350"/>
    </location>
</feature>
<feature type="compositionally biased region" description="Basic and acidic residues" evidence="1">
    <location>
        <begin position="21"/>
        <end position="33"/>
    </location>
</feature>